<dbReference type="Proteomes" id="UP000823660">
    <property type="component" value="Unassembled WGS sequence"/>
</dbReference>
<reference evidence="1" key="1">
    <citation type="submission" date="2020-10" db="EMBL/GenBank/DDBJ databases">
        <authorList>
            <person name="Gilroy R."/>
        </authorList>
    </citation>
    <scope>NUCLEOTIDE SEQUENCE</scope>
    <source>
        <strain evidence="1">B1-15692</strain>
    </source>
</reference>
<gene>
    <name evidence="1" type="ORF">IAB99_05745</name>
</gene>
<evidence type="ECO:0000313" key="1">
    <source>
        <dbReference type="EMBL" id="MBO8467249.1"/>
    </source>
</evidence>
<organism evidence="1 2">
    <name type="scientific">Candidatus Cryptobacteroides faecipullorum</name>
    <dbReference type="NCBI Taxonomy" id="2840764"/>
    <lineage>
        <taxon>Bacteria</taxon>
        <taxon>Pseudomonadati</taxon>
        <taxon>Bacteroidota</taxon>
        <taxon>Bacteroidia</taxon>
        <taxon>Bacteroidales</taxon>
        <taxon>Candidatus Cryptobacteroides</taxon>
    </lineage>
</organism>
<reference evidence="1" key="2">
    <citation type="journal article" date="2021" name="PeerJ">
        <title>Extensive microbial diversity within the chicken gut microbiome revealed by metagenomics and culture.</title>
        <authorList>
            <person name="Gilroy R."/>
            <person name="Ravi A."/>
            <person name="Getino M."/>
            <person name="Pursley I."/>
            <person name="Horton D.L."/>
            <person name="Alikhan N.F."/>
            <person name="Baker D."/>
            <person name="Gharbi K."/>
            <person name="Hall N."/>
            <person name="Watson M."/>
            <person name="Adriaenssens E.M."/>
            <person name="Foster-Nyarko E."/>
            <person name="Jarju S."/>
            <person name="Secka A."/>
            <person name="Antonio M."/>
            <person name="Oren A."/>
            <person name="Chaudhuri R.R."/>
            <person name="La Ragione R."/>
            <person name="Hildebrand F."/>
            <person name="Pallen M.J."/>
        </authorList>
    </citation>
    <scope>NUCLEOTIDE SEQUENCE</scope>
    <source>
        <strain evidence="1">B1-15692</strain>
    </source>
</reference>
<name>A0A9D9I758_9BACT</name>
<protein>
    <submittedName>
        <fullName evidence="1">Uncharacterized protein</fullName>
    </submittedName>
</protein>
<comment type="caution">
    <text evidence="1">The sequence shown here is derived from an EMBL/GenBank/DDBJ whole genome shotgun (WGS) entry which is preliminary data.</text>
</comment>
<sequence>MNIIVKTVSGRCYCRPDTSWEREDKDLFSPDHVNSFLYSPVLFARICKAGKCVGRKFAGRYYDSVGYGMLLYAGDMFDGSPLSYASSSCLDHTSVLPFPMYNRITLEEKSNAFVLQKDGKEIFSFSDGNTDMIEDAISEATMSVSVRIGDMIAIELAGPALLSCRENPEQGGKNRECKNEIRGSFCGNGLFCFNIIF</sequence>
<dbReference type="EMBL" id="JADIMH010000032">
    <property type="protein sequence ID" value="MBO8467249.1"/>
    <property type="molecule type" value="Genomic_DNA"/>
</dbReference>
<dbReference type="AlphaFoldDB" id="A0A9D9I758"/>
<accession>A0A9D9I758</accession>
<proteinExistence type="predicted"/>
<evidence type="ECO:0000313" key="2">
    <source>
        <dbReference type="Proteomes" id="UP000823660"/>
    </source>
</evidence>